<evidence type="ECO:0000313" key="8">
    <source>
        <dbReference type="Proteomes" id="UP000051845"/>
    </source>
</evidence>
<feature type="transmembrane region" description="Helical" evidence="6">
    <location>
        <begin position="645"/>
        <end position="666"/>
    </location>
</feature>
<dbReference type="PANTHER" id="PTHR39083:SF1">
    <property type="entry name" value="CYCLIC DI-GMP-BINDING PROTEIN"/>
    <property type="match status" value="1"/>
</dbReference>
<proteinExistence type="predicted"/>
<dbReference type="Proteomes" id="UP000051845">
    <property type="component" value="Unassembled WGS sequence"/>
</dbReference>
<dbReference type="EMBL" id="AYYR01000001">
    <property type="protein sequence ID" value="KRM78034.1"/>
    <property type="molecule type" value="Genomic_DNA"/>
</dbReference>
<keyword evidence="5 6" id="KW-0472">Membrane</keyword>
<dbReference type="PATRIC" id="fig|1423733.4.peg.61"/>
<dbReference type="PANTHER" id="PTHR39083">
    <property type="entry name" value="CYCLIC DI-GMP-BINDING PROTEIN"/>
    <property type="match status" value="1"/>
</dbReference>
<accession>A0A0R2BHR6</accession>
<evidence type="ECO:0000313" key="7">
    <source>
        <dbReference type="EMBL" id="KRM78034.1"/>
    </source>
</evidence>
<keyword evidence="2" id="KW-1003">Cell membrane</keyword>
<reference evidence="7 8" key="1">
    <citation type="journal article" date="2015" name="Genome Announc.">
        <title>Expanding the biotechnology potential of lactobacilli through comparative genomics of 213 strains and associated genera.</title>
        <authorList>
            <person name="Sun Z."/>
            <person name="Harris H.M."/>
            <person name="McCann A."/>
            <person name="Guo C."/>
            <person name="Argimon S."/>
            <person name="Zhang W."/>
            <person name="Yang X."/>
            <person name="Jeffery I.B."/>
            <person name="Cooney J.C."/>
            <person name="Kagawa T.F."/>
            <person name="Liu W."/>
            <person name="Song Y."/>
            <person name="Salvetti E."/>
            <person name="Wrobel A."/>
            <person name="Rasinkangas P."/>
            <person name="Parkhill J."/>
            <person name="Rea M.C."/>
            <person name="O'Sullivan O."/>
            <person name="Ritari J."/>
            <person name="Douillard F.P."/>
            <person name="Paul Ross R."/>
            <person name="Yang R."/>
            <person name="Briner A.E."/>
            <person name="Felis G.E."/>
            <person name="de Vos W.M."/>
            <person name="Barrangou R."/>
            <person name="Klaenhammer T.R."/>
            <person name="Caufield P.W."/>
            <person name="Cui Y."/>
            <person name="Zhang H."/>
            <person name="O'Toole P.W."/>
        </authorList>
    </citation>
    <scope>NUCLEOTIDE SEQUENCE [LARGE SCALE GENOMIC DNA]</scope>
    <source>
        <strain evidence="7 8">DSM 20515</strain>
    </source>
</reference>
<dbReference type="GO" id="GO:0016740">
    <property type="term" value="F:transferase activity"/>
    <property type="evidence" value="ECO:0007669"/>
    <property type="project" value="UniProtKB-KW"/>
</dbReference>
<evidence type="ECO:0000256" key="6">
    <source>
        <dbReference type="SAM" id="Phobius"/>
    </source>
</evidence>
<keyword evidence="4 6" id="KW-1133">Transmembrane helix</keyword>
<organism evidence="7 8">
    <name type="scientific">Secundilactobacillus collinoides DSM 20515 = JCM 1123</name>
    <dbReference type="NCBI Taxonomy" id="1423733"/>
    <lineage>
        <taxon>Bacteria</taxon>
        <taxon>Bacillati</taxon>
        <taxon>Bacillota</taxon>
        <taxon>Bacilli</taxon>
        <taxon>Lactobacillales</taxon>
        <taxon>Lactobacillaceae</taxon>
        <taxon>Secundilactobacillus</taxon>
    </lineage>
</organism>
<dbReference type="AlphaFoldDB" id="A0A0R2BHR6"/>
<dbReference type="GO" id="GO:0006011">
    <property type="term" value="P:UDP-alpha-D-glucose metabolic process"/>
    <property type="evidence" value="ECO:0007669"/>
    <property type="project" value="InterPro"/>
</dbReference>
<dbReference type="Pfam" id="PF03170">
    <property type="entry name" value="BcsB"/>
    <property type="match status" value="1"/>
</dbReference>
<keyword evidence="7" id="KW-0808">Transferase</keyword>
<comment type="subcellular location">
    <subcellularLocation>
        <location evidence="1">Cell membrane</location>
        <topology evidence="1">Single-pass membrane protein</topology>
    </subcellularLocation>
</comment>
<dbReference type="Gene3D" id="2.60.120.260">
    <property type="entry name" value="Galactose-binding domain-like"/>
    <property type="match status" value="2"/>
</dbReference>
<dbReference type="GO" id="GO:0005886">
    <property type="term" value="C:plasma membrane"/>
    <property type="evidence" value="ECO:0007669"/>
    <property type="project" value="UniProtKB-SubCell"/>
</dbReference>
<comment type="caution">
    <text evidence="7">The sequence shown here is derived from an EMBL/GenBank/DDBJ whole genome shotgun (WGS) entry which is preliminary data.</text>
</comment>
<dbReference type="InterPro" id="IPR018513">
    <property type="entry name" value="Cell_synthase_bac"/>
</dbReference>
<keyword evidence="3 6" id="KW-0812">Transmembrane</keyword>
<gene>
    <name evidence="7" type="ORF">FC82_GL000060</name>
</gene>
<evidence type="ECO:0000256" key="5">
    <source>
        <dbReference type="ARBA" id="ARBA00023136"/>
    </source>
</evidence>
<evidence type="ECO:0000256" key="1">
    <source>
        <dbReference type="ARBA" id="ARBA00004162"/>
    </source>
</evidence>
<evidence type="ECO:0000256" key="3">
    <source>
        <dbReference type="ARBA" id="ARBA00022692"/>
    </source>
</evidence>
<name>A0A0R2BHR6_SECCO</name>
<evidence type="ECO:0000256" key="2">
    <source>
        <dbReference type="ARBA" id="ARBA00022475"/>
    </source>
</evidence>
<evidence type="ECO:0000256" key="4">
    <source>
        <dbReference type="ARBA" id="ARBA00022989"/>
    </source>
</evidence>
<sequence length="682" mass="75081">MLVGFGTFLTPRVIHAAATQTYTDQFQNSTTTLSGTSVTASMYFSKESYWNVKKATFNLSYQASQLTNKQTSDITVTVNGVKCTSFRPQTGDGTQTKEISIPTKLLAADNQLTVTGQIETQKKNQVVQATQTPANWLTITDASNVSFSYKLNQADTTISAFYTHFIGDDTVNQQRAVLATADTPTNADLTASMLALSGTSRTISAQANQVQIERWSKVQADDGDYVIMVATYQELPAIFKKVITEDQVTKHAVIKAVTDKGRHYLIVTANNDRLLKRAGRFVANQELMTESQQESISLSDQTAIDSASADLNRETYQLTDQAVQFTGTGHHEGDYYVSLPNDRTNADGSTVSLKLKYSDNLDFKRSLVTVSVNDTLTGSHRLVRGRINGDRLTFKLPRGTALSNSLDVKVAFDLALNGANQTADSDSPWVTIEPTSKMTVKSQQSNDLLLTNYPTLFIKNETYNHLAVVVPKTLNDQDFKTLSNLFNLIGSYAKLNTGSIQFYQHPSKTVLKNSNVIAIGTPKQNPLIKQLNSKLYFKYARSWETFKSNEKLSLTSSYGHTIGTDQLLRSPYNAKRGLLVVTGATSQATYLASTQLNTASTIQQYTGDAIVVDTDNQHTGYRFKKNKAIDRALTVKRNLNQNTQLLIYLGAALIVIIAIGAAIILVMKKQGLLKRGGRSNDK</sequence>
<protein>
    <submittedName>
        <fullName evidence="7">Glycosyl transferase</fullName>
    </submittedName>
</protein>